<feature type="transmembrane region" description="Helical" evidence="1">
    <location>
        <begin position="78"/>
        <end position="102"/>
    </location>
</feature>
<gene>
    <name evidence="2" type="ORF">GCM10022239_24100</name>
</gene>
<evidence type="ECO:0000256" key="1">
    <source>
        <dbReference type="SAM" id="Phobius"/>
    </source>
</evidence>
<feature type="transmembrane region" description="Helical" evidence="1">
    <location>
        <begin position="108"/>
        <end position="130"/>
    </location>
</feature>
<organism evidence="2 3">
    <name type="scientific">Leifsonella bigeumensis</name>
    <dbReference type="NCBI Taxonomy" id="433643"/>
    <lineage>
        <taxon>Bacteria</taxon>
        <taxon>Bacillati</taxon>
        <taxon>Actinomycetota</taxon>
        <taxon>Actinomycetes</taxon>
        <taxon>Micrococcales</taxon>
        <taxon>Microbacteriaceae</taxon>
        <taxon>Leifsonella</taxon>
    </lineage>
</organism>
<reference evidence="3" key="1">
    <citation type="journal article" date="2019" name="Int. J. Syst. Evol. Microbiol.">
        <title>The Global Catalogue of Microorganisms (GCM) 10K type strain sequencing project: providing services to taxonomists for standard genome sequencing and annotation.</title>
        <authorList>
            <consortium name="The Broad Institute Genomics Platform"/>
            <consortium name="The Broad Institute Genome Sequencing Center for Infectious Disease"/>
            <person name="Wu L."/>
            <person name="Ma J."/>
        </authorList>
    </citation>
    <scope>NUCLEOTIDE SEQUENCE [LARGE SCALE GENOMIC DNA]</scope>
    <source>
        <strain evidence="3">JCM 16949</strain>
    </source>
</reference>
<dbReference type="Proteomes" id="UP001501004">
    <property type="component" value="Unassembled WGS sequence"/>
</dbReference>
<name>A0ABP7FUL5_9MICO</name>
<protein>
    <recommendedName>
        <fullName evidence="4">ATP synthase protein I</fullName>
    </recommendedName>
</protein>
<keyword evidence="3" id="KW-1185">Reference proteome</keyword>
<evidence type="ECO:0008006" key="4">
    <source>
        <dbReference type="Google" id="ProtNLM"/>
    </source>
</evidence>
<keyword evidence="1" id="KW-0812">Transmembrane</keyword>
<dbReference type="RefSeq" id="WP_344756991.1">
    <property type="nucleotide sequence ID" value="NZ_BAABAE010000003.1"/>
</dbReference>
<comment type="caution">
    <text evidence="2">The sequence shown here is derived from an EMBL/GenBank/DDBJ whole genome shotgun (WGS) entry which is preliminary data.</text>
</comment>
<proteinExistence type="predicted"/>
<accession>A0ABP7FUL5</accession>
<keyword evidence="1" id="KW-1133">Transmembrane helix</keyword>
<evidence type="ECO:0000313" key="2">
    <source>
        <dbReference type="EMBL" id="GAA3747782.1"/>
    </source>
</evidence>
<feature type="transmembrane region" description="Helical" evidence="1">
    <location>
        <begin position="41"/>
        <end position="66"/>
    </location>
</feature>
<sequence>MTERRTTPVPARALRYGSLVTLVIAVVGSVIGFIVSGVPGILSALMGALLAAVFMGLTAVSMLVAWRVTGGSASDLRFFGIVVGAWIAKLLVFVGVAIWLRWQSWLDPMVFFVASLAAVVGFLIVDIVALQTSRIPYVDVPLPGDEADRVEKTSPDS</sequence>
<evidence type="ECO:0000313" key="3">
    <source>
        <dbReference type="Proteomes" id="UP001501004"/>
    </source>
</evidence>
<dbReference type="EMBL" id="BAABAE010000003">
    <property type="protein sequence ID" value="GAA3747782.1"/>
    <property type="molecule type" value="Genomic_DNA"/>
</dbReference>
<feature type="transmembrane region" description="Helical" evidence="1">
    <location>
        <begin position="13"/>
        <end position="35"/>
    </location>
</feature>
<keyword evidence="1" id="KW-0472">Membrane</keyword>